<evidence type="ECO:0000256" key="1">
    <source>
        <dbReference type="SAM" id="MobiDB-lite"/>
    </source>
</evidence>
<dbReference type="AlphaFoldDB" id="A0AAJ8JZ81"/>
<feature type="chain" id="PRO_5042501953" description="FAS1 domain-containing protein" evidence="3">
    <location>
        <begin position="20"/>
        <end position="1112"/>
    </location>
</feature>
<evidence type="ECO:0000256" key="2">
    <source>
        <dbReference type="SAM" id="Phobius"/>
    </source>
</evidence>
<reference evidence="5" key="1">
    <citation type="submission" date="2016-06" db="EMBL/GenBank/DDBJ databases">
        <authorList>
            <person name="Cuomo C."/>
            <person name="Litvintseva A."/>
            <person name="Heitman J."/>
            <person name="Chen Y."/>
            <person name="Sun S."/>
            <person name="Springer D."/>
            <person name="Dromer F."/>
            <person name="Young S."/>
            <person name="Zeng Q."/>
            <person name="Chapman S."/>
            <person name="Gujja S."/>
            <person name="Saif S."/>
            <person name="Birren B."/>
        </authorList>
    </citation>
    <scope>NUCLEOTIDE SEQUENCE</scope>
    <source>
        <strain evidence="5">CBS 7841</strain>
    </source>
</reference>
<feature type="signal peptide" evidence="3">
    <location>
        <begin position="1"/>
        <end position="19"/>
    </location>
</feature>
<dbReference type="KEGG" id="cdep:91090589"/>
<evidence type="ECO:0000313" key="6">
    <source>
        <dbReference type="Proteomes" id="UP000094043"/>
    </source>
</evidence>
<dbReference type="Gene3D" id="2.30.180.10">
    <property type="entry name" value="FAS1 domain"/>
    <property type="match status" value="5"/>
</dbReference>
<dbReference type="InterPro" id="IPR050904">
    <property type="entry name" value="Adhesion/Biosynth-related"/>
</dbReference>
<gene>
    <name evidence="5" type="ORF">L203_106381</name>
</gene>
<dbReference type="PANTHER" id="PTHR10900">
    <property type="entry name" value="PERIOSTIN-RELATED"/>
    <property type="match status" value="1"/>
</dbReference>
<dbReference type="GO" id="GO:0016236">
    <property type="term" value="P:macroautophagy"/>
    <property type="evidence" value="ECO:0007669"/>
    <property type="project" value="TreeGrafter"/>
</dbReference>
<dbReference type="GO" id="GO:0000329">
    <property type="term" value="C:fungal-type vacuole membrane"/>
    <property type="evidence" value="ECO:0007669"/>
    <property type="project" value="TreeGrafter"/>
</dbReference>
<reference evidence="5" key="2">
    <citation type="journal article" date="2022" name="Elife">
        <title>Obligate sexual reproduction of a homothallic fungus closely related to the Cryptococcus pathogenic species complex.</title>
        <authorList>
            <person name="Passer A.R."/>
            <person name="Clancey S.A."/>
            <person name="Shea T."/>
            <person name="David-Palma M."/>
            <person name="Averette A.F."/>
            <person name="Boekhout T."/>
            <person name="Porcel B.M."/>
            <person name="Nowrousian M."/>
            <person name="Cuomo C.A."/>
            <person name="Sun S."/>
            <person name="Heitman J."/>
            <person name="Coelho M.A."/>
        </authorList>
    </citation>
    <scope>NUCLEOTIDE SEQUENCE</scope>
    <source>
        <strain evidence="5">CBS 7841</strain>
    </source>
</reference>
<organism evidence="5 6">
    <name type="scientific">Cryptococcus depauperatus CBS 7841</name>
    <dbReference type="NCBI Taxonomy" id="1295531"/>
    <lineage>
        <taxon>Eukaryota</taxon>
        <taxon>Fungi</taxon>
        <taxon>Dikarya</taxon>
        <taxon>Basidiomycota</taxon>
        <taxon>Agaricomycotina</taxon>
        <taxon>Tremellomycetes</taxon>
        <taxon>Tremellales</taxon>
        <taxon>Cryptococcaceae</taxon>
        <taxon>Cryptococcus</taxon>
    </lineage>
</organism>
<evidence type="ECO:0000313" key="5">
    <source>
        <dbReference type="EMBL" id="WVN91130.1"/>
    </source>
</evidence>
<dbReference type="PANTHER" id="PTHR10900:SF122">
    <property type="entry name" value="FAS1 DOMAIN-CONTAINING PROTEIN"/>
    <property type="match status" value="1"/>
</dbReference>
<feature type="region of interest" description="Disordered" evidence="1">
    <location>
        <begin position="992"/>
        <end position="1028"/>
    </location>
</feature>
<dbReference type="EMBL" id="CP143791">
    <property type="protein sequence ID" value="WVN91130.1"/>
    <property type="molecule type" value="Genomic_DNA"/>
</dbReference>
<protein>
    <recommendedName>
        <fullName evidence="4">FAS1 domain-containing protein</fullName>
    </recommendedName>
</protein>
<keyword evidence="2" id="KW-0812">Transmembrane</keyword>
<evidence type="ECO:0000259" key="4">
    <source>
        <dbReference type="PROSITE" id="PS50213"/>
    </source>
</evidence>
<dbReference type="PROSITE" id="PS50213">
    <property type="entry name" value="FAS1"/>
    <property type="match status" value="4"/>
</dbReference>
<reference evidence="5" key="3">
    <citation type="submission" date="2024-01" db="EMBL/GenBank/DDBJ databases">
        <authorList>
            <person name="Coelho M.A."/>
            <person name="David-Palma M."/>
            <person name="Shea T."/>
            <person name="Sun S."/>
            <person name="Cuomo C.A."/>
            <person name="Heitman J."/>
        </authorList>
    </citation>
    <scope>NUCLEOTIDE SEQUENCE</scope>
    <source>
        <strain evidence="5">CBS 7841</strain>
    </source>
</reference>
<keyword evidence="3" id="KW-0732">Signal</keyword>
<dbReference type="Proteomes" id="UP000094043">
    <property type="component" value="Chromosome 8"/>
</dbReference>
<dbReference type="SUPFAM" id="SSF82153">
    <property type="entry name" value="FAS1 domain"/>
    <property type="match status" value="5"/>
</dbReference>
<feature type="domain" description="FAS1" evidence="4">
    <location>
        <begin position="304"/>
        <end position="447"/>
    </location>
</feature>
<proteinExistence type="predicted"/>
<dbReference type="InterPro" id="IPR036378">
    <property type="entry name" value="FAS1_dom_sf"/>
</dbReference>
<feature type="domain" description="FAS1" evidence="4">
    <location>
        <begin position="632"/>
        <end position="788"/>
    </location>
</feature>
<sequence length="1112" mass="121684">MWGSTCLLAVVFLVHCGKAAQLPLDKDGLAQQLYSDAKTIDNMKEDGSHEISIQAETIVSALSASHQHTTFLHLLQRSKCIPMLAHISNATVFAPTNEAWKNWADRNKPLSSMQEDEKGGLINGWLGPDGIEEWLMSEEDLFKLRITLSGDEEQERRTMDNQNWALRQHLLYHLLNYTLPPSSFLSSESGNITIHTTLLFPLAKQPQLPPTPEHGPPWLPRGGEGLLGGHGQRLRIARQNSMEGGVRGKVGVGSGGQCGVGIWDGRGWLEPKKNGTSTEENQIIGARWTSNGVVVGLDGVIDMPPSIEEIIHTHPQLSYLSRILPLSSPPSPLPSSFAITPHLTVFAPSNEAFKAAFDEMERGYLEGPYGEEGVGRTMAHSIVSGGKGKGVWWSDAFCNKSSDLETISGQHLNVTSYHGIMTVNGTITETVDIFASNGVLHIVPMLQLPSEFSLLNSAEKMLLTLNATNFVSLMRSANLSDTYIGKASHEKGGKEYTILAPTDDVLEKWGGLDPFVENRLLTRKAVLPYQTRSFEDASPLAALLQYHILPGKLLPYKIKDGHLLLTEMRTSSLDGERQRLRVEITDNSEERRNDWEIVGEGRVRFGGSIVLGKPVKSGNNIIYLISGLLSTPDSVLQTAVSDLQLSMFVAALYAAELAKSTKHLTAVTYFMPHNSAFDQLGLAMNWLLLADGKVDLRKVIKYHCVEDLIYSQNIEAGKKIYKTIEGGDLVLNRLEGEHGAITIGSPTKWQDHDSGTFLPSNGELHPANVSALDALTETGVIHTVNHVVFPADVNITIGKLIKGSKQTTMANLMIKAGLRWILEGREPTKEEVQESELQGIVNIRSKLDLDEDKSEEDNEAGDDLAYPSYVVLCPTDKAFSKLNLTYYTNTPSALLDLLKLHIIPSAHPSATGSLPVRLPSVAPKEGEPLSLADDTVYSTLLSGKSKYADLAFRNMGDSSWLVGIKNARKDGLSISARIGASGRATVRWKNSKAKVVSNKSSDNGKYTRDGKSGKDGKDGKGGKDEDDEASKLWRGGMVLGGGLLVIDSALIPYEPSWFYKWGVLTITLSGMSLLLLVVAAGVGYWFWTNKEREEYEPILVEEDATSDVEAHT</sequence>
<name>A0AAJ8JZ81_9TREE</name>
<dbReference type="GeneID" id="91090589"/>
<evidence type="ECO:0000256" key="3">
    <source>
        <dbReference type="SAM" id="SignalP"/>
    </source>
</evidence>
<feature type="transmembrane region" description="Helical" evidence="2">
    <location>
        <begin position="1063"/>
        <end position="1087"/>
    </location>
</feature>
<dbReference type="Pfam" id="PF02469">
    <property type="entry name" value="Fasciclin"/>
    <property type="match status" value="4"/>
</dbReference>
<keyword evidence="2" id="KW-1133">Transmembrane helix</keyword>
<dbReference type="GO" id="GO:0005615">
    <property type="term" value="C:extracellular space"/>
    <property type="evidence" value="ECO:0007669"/>
    <property type="project" value="TreeGrafter"/>
</dbReference>
<keyword evidence="2" id="KW-0472">Membrane</keyword>
<dbReference type="RefSeq" id="XP_066071830.1">
    <property type="nucleotide sequence ID" value="XM_066215733.1"/>
</dbReference>
<dbReference type="SMART" id="SM00554">
    <property type="entry name" value="FAS1"/>
    <property type="match status" value="4"/>
</dbReference>
<feature type="domain" description="FAS1" evidence="4">
    <location>
        <begin position="55"/>
        <end position="301"/>
    </location>
</feature>
<accession>A0AAJ8JZ81</accession>
<keyword evidence="6" id="KW-1185">Reference proteome</keyword>
<feature type="domain" description="FAS1" evidence="4">
    <location>
        <begin position="454"/>
        <end position="629"/>
    </location>
</feature>
<feature type="compositionally biased region" description="Basic and acidic residues" evidence="1">
    <location>
        <begin position="1005"/>
        <end position="1023"/>
    </location>
</feature>
<dbReference type="InterPro" id="IPR000782">
    <property type="entry name" value="FAS1_domain"/>
</dbReference>